<dbReference type="KEGG" id="lgi:LOTGIDRAFT_171087"/>
<gene>
    <name evidence="4" type="ORF">LOTGIDRAFT_171087</name>
</gene>
<protein>
    <recommendedName>
        <fullName evidence="6">C-type lectin domain-containing protein</fullName>
    </recommendedName>
</protein>
<evidence type="ECO:0000256" key="1">
    <source>
        <dbReference type="SAM" id="Phobius"/>
    </source>
</evidence>
<dbReference type="SMART" id="SM00034">
    <property type="entry name" value="CLECT"/>
    <property type="match status" value="1"/>
</dbReference>
<accession>V4CNX9</accession>
<dbReference type="Proteomes" id="UP000030746">
    <property type="component" value="Unassembled WGS sequence"/>
</dbReference>
<keyword evidence="1" id="KW-0812">Transmembrane</keyword>
<dbReference type="InterPro" id="IPR001304">
    <property type="entry name" value="C-type_lectin-like"/>
</dbReference>
<name>V4CNX9_LOTGI</name>
<dbReference type="SUPFAM" id="SSF56436">
    <property type="entry name" value="C-type lectin-like"/>
    <property type="match status" value="1"/>
</dbReference>
<dbReference type="Pfam" id="PF00024">
    <property type="entry name" value="PAN_1"/>
    <property type="match status" value="1"/>
</dbReference>
<feature type="transmembrane region" description="Helical" evidence="1">
    <location>
        <begin position="345"/>
        <end position="372"/>
    </location>
</feature>
<keyword evidence="5" id="KW-1185">Reference proteome</keyword>
<dbReference type="OMA" id="YIKTCFT"/>
<evidence type="ECO:0008006" key="6">
    <source>
        <dbReference type="Google" id="ProtNLM"/>
    </source>
</evidence>
<feature type="transmembrane region" description="Helical" evidence="1">
    <location>
        <begin position="7"/>
        <end position="26"/>
    </location>
</feature>
<dbReference type="PROSITE" id="PS50041">
    <property type="entry name" value="C_TYPE_LECTIN_2"/>
    <property type="match status" value="1"/>
</dbReference>
<feature type="domain" description="C-type lectin" evidence="2">
    <location>
        <begin position="39"/>
        <end position="157"/>
    </location>
</feature>
<dbReference type="InterPro" id="IPR003609">
    <property type="entry name" value="Pan_app"/>
</dbReference>
<evidence type="ECO:0000259" key="2">
    <source>
        <dbReference type="PROSITE" id="PS50041"/>
    </source>
</evidence>
<dbReference type="Pfam" id="PF00059">
    <property type="entry name" value="Lectin_C"/>
    <property type="match status" value="1"/>
</dbReference>
<dbReference type="Gene3D" id="3.10.100.10">
    <property type="entry name" value="Mannose-Binding Protein A, subunit A"/>
    <property type="match status" value="1"/>
</dbReference>
<dbReference type="RefSeq" id="XP_009045200.1">
    <property type="nucleotide sequence ID" value="XM_009046952.1"/>
</dbReference>
<proteinExistence type="predicted"/>
<dbReference type="EMBL" id="KB199882">
    <property type="protein sequence ID" value="ESP04115.1"/>
    <property type="molecule type" value="Genomic_DNA"/>
</dbReference>
<dbReference type="CDD" id="cd00037">
    <property type="entry name" value="CLECT"/>
    <property type="match status" value="1"/>
</dbReference>
<organism evidence="4 5">
    <name type="scientific">Lottia gigantea</name>
    <name type="common">Giant owl limpet</name>
    <dbReference type="NCBI Taxonomy" id="225164"/>
    <lineage>
        <taxon>Eukaryota</taxon>
        <taxon>Metazoa</taxon>
        <taxon>Spiralia</taxon>
        <taxon>Lophotrochozoa</taxon>
        <taxon>Mollusca</taxon>
        <taxon>Gastropoda</taxon>
        <taxon>Patellogastropoda</taxon>
        <taxon>Lottioidea</taxon>
        <taxon>Lottiidae</taxon>
        <taxon>Lottia</taxon>
    </lineage>
</organism>
<dbReference type="AlphaFoldDB" id="V4CNX9"/>
<feature type="domain" description="Apple" evidence="3">
    <location>
        <begin position="156"/>
        <end position="247"/>
    </location>
</feature>
<evidence type="ECO:0000313" key="4">
    <source>
        <dbReference type="EMBL" id="ESP04115.1"/>
    </source>
</evidence>
<evidence type="ECO:0000259" key="3">
    <source>
        <dbReference type="PROSITE" id="PS50948"/>
    </source>
</evidence>
<keyword evidence="1" id="KW-1133">Transmembrane helix</keyword>
<evidence type="ECO:0000313" key="5">
    <source>
        <dbReference type="Proteomes" id="UP000030746"/>
    </source>
</evidence>
<dbReference type="HOGENOM" id="CLU_708414_0_0_1"/>
<dbReference type="OrthoDB" id="6160868at2759"/>
<keyword evidence="1" id="KW-0472">Membrane</keyword>
<dbReference type="InterPro" id="IPR016186">
    <property type="entry name" value="C-type_lectin-like/link_sf"/>
</dbReference>
<dbReference type="GeneID" id="20241652"/>
<dbReference type="PROSITE" id="PS50948">
    <property type="entry name" value="PAN"/>
    <property type="match status" value="1"/>
</dbReference>
<reference evidence="4 5" key="1">
    <citation type="journal article" date="2013" name="Nature">
        <title>Insights into bilaterian evolution from three spiralian genomes.</title>
        <authorList>
            <person name="Simakov O."/>
            <person name="Marletaz F."/>
            <person name="Cho S.J."/>
            <person name="Edsinger-Gonzales E."/>
            <person name="Havlak P."/>
            <person name="Hellsten U."/>
            <person name="Kuo D.H."/>
            <person name="Larsson T."/>
            <person name="Lv J."/>
            <person name="Arendt D."/>
            <person name="Savage R."/>
            <person name="Osoegawa K."/>
            <person name="de Jong P."/>
            <person name="Grimwood J."/>
            <person name="Chapman J.A."/>
            <person name="Shapiro H."/>
            <person name="Aerts A."/>
            <person name="Otillar R.P."/>
            <person name="Terry A.Y."/>
            <person name="Boore J.L."/>
            <person name="Grigoriev I.V."/>
            <person name="Lindberg D.R."/>
            <person name="Seaver E.C."/>
            <person name="Weisblat D.A."/>
            <person name="Putnam N.H."/>
            <person name="Rokhsar D.S."/>
        </authorList>
    </citation>
    <scope>NUCLEOTIDE SEQUENCE [LARGE SCALE GENOMIC DNA]</scope>
</reference>
<dbReference type="CTD" id="20241652"/>
<dbReference type="SUPFAM" id="SSF57414">
    <property type="entry name" value="Hairpin loop containing domain-like"/>
    <property type="match status" value="1"/>
</dbReference>
<sequence>MMFIDSVLQYYFYVIFGLIFTNLQYVESSGNSTSHRMIYYLNIIPRTWNEAKILCAGQDATLIIIKDNEIKQRLEYIDSYTEWNGNFSSMLQTTPFWIGLYEDNSTYFWEGCNKMDNWPFWGTTTPAPSSNDKCVSIKNGYIGSTNECNLKQPFICQRYHGECWFDPIPFNTTIDGITPPSTVVEDEAACAQLCRKSLHNSQECWAFSYQFTSKNCFLHYHADFSAYIKPDRVLQADSSKVFYTKMCFEGVRRVDNRTLNLPNTTPLMSSCQGVTPSTDFETDEDVCYCGCEAPPTIFDPELEADTLDDKVEAIQKELTVDVKNTSSSIRKLTSATDDRPSAQSIGYVGVAFMAVVFGGIVLLDFNLLVAAISDFYKSCKSREDSQRLHE</sequence>
<dbReference type="InterPro" id="IPR016187">
    <property type="entry name" value="CTDL_fold"/>
</dbReference>